<evidence type="ECO:0000256" key="1">
    <source>
        <dbReference type="SAM" id="Phobius"/>
    </source>
</evidence>
<evidence type="ECO:0000313" key="2">
    <source>
        <dbReference type="EMBL" id="SUZ58060.1"/>
    </source>
</evidence>
<sequence>MLDFILLSSHLPSSNLPYLFAAFAVSWVVLFGYLFYVNRRQHEMKKEIARLQRVLDDDPSEE</sequence>
<organism evidence="2">
    <name type="scientific">marine metagenome</name>
    <dbReference type="NCBI Taxonomy" id="408172"/>
    <lineage>
        <taxon>unclassified sequences</taxon>
        <taxon>metagenomes</taxon>
        <taxon>ecological metagenomes</taxon>
    </lineage>
</organism>
<gene>
    <name evidence="2" type="ORF">METZ01_LOCUS10914</name>
</gene>
<reference evidence="2" key="1">
    <citation type="submission" date="2018-05" db="EMBL/GenBank/DDBJ databases">
        <authorList>
            <person name="Lanie J.A."/>
            <person name="Ng W.-L."/>
            <person name="Kazmierczak K.M."/>
            <person name="Andrzejewski T.M."/>
            <person name="Davidsen T.M."/>
            <person name="Wayne K.J."/>
            <person name="Tettelin H."/>
            <person name="Glass J.I."/>
            <person name="Rusch D."/>
            <person name="Podicherti R."/>
            <person name="Tsui H.-C.T."/>
            <person name="Winkler M.E."/>
        </authorList>
    </citation>
    <scope>NUCLEOTIDE SEQUENCE</scope>
</reference>
<dbReference type="NCBIfam" id="TIGR04391">
    <property type="entry name" value="CcmD_alt_fam"/>
    <property type="match status" value="1"/>
</dbReference>
<dbReference type="InterPro" id="IPR030888">
    <property type="entry name" value="Put_ccm"/>
</dbReference>
<feature type="transmembrane region" description="Helical" evidence="1">
    <location>
        <begin position="16"/>
        <end position="36"/>
    </location>
</feature>
<keyword evidence="1" id="KW-1133">Transmembrane helix</keyword>
<dbReference type="AlphaFoldDB" id="A0A381NU18"/>
<evidence type="ECO:0008006" key="3">
    <source>
        <dbReference type="Google" id="ProtNLM"/>
    </source>
</evidence>
<protein>
    <recommendedName>
        <fullName evidence="3">CcmD family protein</fullName>
    </recommendedName>
</protein>
<accession>A0A381NU18</accession>
<keyword evidence="1" id="KW-0812">Transmembrane</keyword>
<proteinExistence type="predicted"/>
<dbReference type="EMBL" id="UINC01000595">
    <property type="protein sequence ID" value="SUZ58060.1"/>
    <property type="molecule type" value="Genomic_DNA"/>
</dbReference>
<name>A0A381NU18_9ZZZZ</name>
<keyword evidence="1" id="KW-0472">Membrane</keyword>